<reference evidence="9" key="1">
    <citation type="submission" date="2017-04" db="EMBL/GenBank/DDBJ databases">
        <authorList>
            <person name="Varghese N."/>
            <person name="Submissions S."/>
        </authorList>
    </citation>
    <scope>NUCLEOTIDE SEQUENCE [LARGE SCALE GENOMIC DNA]</scope>
    <source>
        <strain evidence="9">N3/975</strain>
    </source>
</reference>
<dbReference type="GO" id="GO:0003677">
    <property type="term" value="F:DNA binding"/>
    <property type="evidence" value="ECO:0007669"/>
    <property type="project" value="InterPro"/>
</dbReference>
<evidence type="ECO:0000256" key="4">
    <source>
        <dbReference type="ARBA" id="ARBA00023163"/>
    </source>
</evidence>
<evidence type="ECO:0000256" key="3">
    <source>
        <dbReference type="ARBA" id="ARBA00023082"/>
    </source>
</evidence>
<comment type="similarity">
    <text evidence="1">Belongs to the sigma-70 factor family. ECF subfamily.</text>
</comment>
<keyword evidence="9" id="KW-1185">Reference proteome</keyword>
<feature type="region of interest" description="Disordered" evidence="5">
    <location>
        <begin position="171"/>
        <end position="204"/>
    </location>
</feature>
<dbReference type="InterPro" id="IPR036388">
    <property type="entry name" value="WH-like_DNA-bd_sf"/>
</dbReference>
<dbReference type="RefSeq" id="WP_208915252.1">
    <property type="nucleotide sequence ID" value="NZ_LT840184.1"/>
</dbReference>
<protein>
    <submittedName>
        <fullName evidence="8">RNA polymerase sigma-70 factor, ECF subfamily</fullName>
    </submittedName>
</protein>
<dbReference type="GO" id="GO:0006352">
    <property type="term" value="P:DNA-templated transcription initiation"/>
    <property type="evidence" value="ECO:0007669"/>
    <property type="project" value="InterPro"/>
</dbReference>
<dbReference type="GO" id="GO:0016987">
    <property type="term" value="F:sigma factor activity"/>
    <property type="evidence" value="ECO:0007669"/>
    <property type="project" value="UniProtKB-KW"/>
</dbReference>
<dbReference type="EMBL" id="LT840184">
    <property type="protein sequence ID" value="SMF89076.1"/>
    <property type="molecule type" value="Genomic_DNA"/>
</dbReference>
<dbReference type="InterPro" id="IPR013325">
    <property type="entry name" value="RNA_pol_sigma_r2"/>
</dbReference>
<dbReference type="InterPro" id="IPR013324">
    <property type="entry name" value="RNA_pol_sigma_r3/r4-like"/>
</dbReference>
<gene>
    <name evidence="8" type="ORF">SAMN05661091_4510</name>
</gene>
<evidence type="ECO:0000259" key="7">
    <source>
        <dbReference type="Pfam" id="PF08281"/>
    </source>
</evidence>
<feature type="compositionally biased region" description="Basic and acidic residues" evidence="5">
    <location>
        <begin position="193"/>
        <end position="204"/>
    </location>
</feature>
<dbReference type="PANTHER" id="PTHR43133:SF60">
    <property type="entry name" value="RNA POLYMERASE SIGMA FACTOR SIGV"/>
    <property type="match status" value="1"/>
</dbReference>
<dbReference type="NCBIfam" id="TIGR02937">
    <property type="entry name" value="sigma70-ECF"/>
    <property type="match status" value="1"/>
</dbReference>
<dbReference type="CDD" id="cd06171">
    <property type="entry name" value="Sigma70_r4"/>
    <property type="match status" value="1"/>
</dbReference>
<name>A0A1X7HLT7_9BACL</name>
<evidence type="ECO:0000256" key="5">
    <source>
        <dbReference type="SAM" id="MobiDB-lite"/>
    </source>
</evidence>
<dbReference type="AlphaFoldDB" id="A0A1X7HLT7"/>
<dbReference type="SUPFAM" id="SSF88946">
    <property type="entry name" value="Sigma2 domain of RNA polymerase sigma factors"/>
    <property type="match status" value="1"/>
</dbReference>
<dbReference type="Gene3D" id="1.10.10.10">
    <property type="entry name" value="Winged helix-like DNA-binding domain superfamily/Winged helix DNA-binding domain"/>
    <property type="match status" value="1"/>
</dbReference>
<dbReference type="InterPro" id="IPR013249">
    <property type="entry name" value="RNA_pol_sigma70_r4_t2"/>
</dbReference>
<evidence type="ECO:0000313" key="9">
    <source>
        <dbReference type="Proteomes" id="UP000192940"/>
    </source>
</evidence>
<organism evidence="8 9">
    <name type="scientific">Paenibacillus uliginis N3/975</name>
    <dbReference type="NCBI Taxonomy" id="1313296"/>
    <lineage>
        <taxon>Bacteria</taxon>
        <taxon>Bacillati</taxon>
        <taxon>Bacillota</taxon>
        <taxon>Bacilli</taxon>
        <taxon>Bacillales</taxon>
        <taxon>Paenibacillaceae</taxon>
        <taxon>Paenibacillus</taxon>
    </lineage>
</organism>
<sequence length="204" mass="23068">MDIDEFSNLVNMHGKAVYGFCYRLAGNKADADDLYQETFLKAMEMLHKLDANHNPKSFLISIAIRLRKNHRRKWARRQRIMPSVELKEGVDKFYGGEEAGKPEEAALSGELSRIIRAAADNLNDRLRIPLYLYYTADMSVVEIAEMLKIPKGTVKSRLFLARKAMKKQLEVESDEGIRGVGPSAKKCSGFREGAGRDSEPSHHP</sequence>
<dbReference type="Pfam" id="PF04542">
    <property type="entry name" value="Sigma70_r2"/>
    <property type="match status" value="1"/>
</dbReference>
<feature type="domain" description="RNA polymerase sigma factor 70 region 4 type 2" evidence="7">
    <location>
        <begin position="113"/>
        <end position="165"/>
    </location>
</feature>
<dbReference type="InterPro" id="IPR007627">
    <property type="entry name" value="RNA_pol_sigma70_r2"/>
</dbReference>
<dbReference type="InterPro" id="IPR039425">
    <property type="entry name" value="RNA_pol_sigma-70-like"/>
</dbReference>
<evidence type="ECO:0000256" key="1">
    <source>
        <dbReference type="ARBA" id="ARBA00010641"/>
    </source>
</evidence>
<evidence type="ECO:0000259" key="6">
    <source>
        <dbReference type="Pfam" id="PF04542"/>
    </source>
</evidence>
<accession>A0A1X7HLT7</accession>
<keyword evidence="3" id="KW-0731">Sigma factor</keyword>
<dbReference type="InterPro" id="IPR014284">
    <property type="entry name" value="RNA_pol_sigma-70_dom"/>
</dbReference>
<keyword evidence="2" id="KW-0805">Transcription regulation</keyword>
<dbReference type="Gene3D" id="1.10.1740.10">
    <property type="match status" value="1"/>
</dbReference>
<keyword evidence="4" id="KW-0804">Transcription</keyword>
<dbReference type="Proteomes" id="UP000192940">
    <property type="component" value="Chromosome I"/>
</dbReference>
<evidence type="ECO:0000313" key="8">
    <source>
        <dbReference type="EMBL" id="SMF89076.1"/>
    </source>
</evidence>
<dbReference type="SUPFAM" id="SSF88659">
    <property type="entry name" value="Sigma3 and sigma4 domains of RNA polymerase sigma factors"/>
    <property type="match status" value="1"/>
</dbReference>
<feature type="domain" description="RNA polymerase sigma-70 region 2" evidence="6">
    <location>
        <begin position="9"/>
        <end position="76"/>
    </location>
</feature>
<dbReference type="Pfam" id="PF08281">
    <property type="entry name" value="Sigma70_r4_2"/>
    <property type="match status" value="1"/>
</dbReference>
<dbReference type="PANTHER" id="PTHR43133">
    <property type="entry name" value="RNA POLYMERASE ECF-TYPE SIGMA FACTO"/>
    <property type="match status" value="1"/>
</dbReference>
<proteinExistence type="inferred from homology"/>
<evidence type="ECO:0000256" key="2">
    <source>
        <dbReference type="ARBA" id="ARBA00023015"/>
    </source>
</evidence>
<dbReference type="STRING" id="1313296.SAMN05661091_4510"/>